<dbReference type="PANTHER" id="PTHR46018">
    <property type="entry name" value="ZINC PHOSPHODIESTERASE ELAC PROTEIN 1"/>
    <property type="match status" value="1"/>
</dbReference>
<keyword evidence="3" id="KW-0862">Zinc</keyword>
<evidence type="ECO:0000259" key="4">
    <source>
        <dbReference type="SMART" id="SM00849"/>
    </source>
</evidence>
<evidence type="ECO:0000256" key="3">
    <source>
        <dbReference type="ARBA" id="ARBA00022833"/>
    </source>
</evidence>
<keyword evidence="1" id="KW-0540">Nuclease</keyword>
<dbReference type="PROSITE" id="PS51257">
    <property type="entry name" value="PROKAR_LIPOPROTEIN"/>
    <property type="match status" value="1"/>
</dbReference>
<evidence type="ECO:0000313" key="5">
    <source>
        <dbReference type="EMBL" id="MFC5587781.1"/>
    </source>
</evidence>
<comment type="caution">
    <text evidence="5">The sequence shown here is derived from an EMBL/GenBank/DDBJ whole genome shotgun (WGS) entry which is preliminary data.</text>
</comment>
<keyword evidence="6" id="KW-1185">Reference proteome</keyword>
<protein>
    <submittedName>
        <fullName evidence="5">MBL fold metallo-hydrolase</fullName>
    </submittedName>
</protein>
<sequence>MRRFIGGLFLGLIIGMLGACGSASEQERSISAEEINSNESVEMKSSTDYAAEEKQTEEKMNNFKVTLLGTGSPLLSMERCGPATLVEVGEEKLLFDAGRGAALRLSQTGLLPGKVNKMFITHLHSDHTIGIPDVWPTGSLPTAGKRETIFEVWGPTGTKDMMGKMEEAFIADIEVRKKNQNEILNGLNTIGHDIEQGTVYEKDGVEVVAFLVDHGPMEPSYGYRVNYKGRSVVISGDTRYNENLIDFAKGTDLLIHEVAAARPDNKSPTIQKILDLHTTPEEAGKVFSEVSPKLAVYTHIVLLDGLTDTEANLAVRTSKVYDGQVVIGEDLMSFEIGNNIRVKNPNFVLDK</sequence>
<keyword evidence="2" id="KW-0378">Hydrolase</keyword>
<evidence type="ECO:0000256" key="2">
    <source>
        <dbReference type="ARBA" id="ARBA00022801"/>
    </source>
</evidence>
<feature type="domain" description="Metallo-beta-lactamase" evidence="4">
    <location>
        <begin position="80"/>
        <end position="277"/>
    </location>
</feature>
<gene>
    <name evidence="5" type="ORF">ACFPRA_02520</name>
</gene>
<name>A0ABW0TGI3_9BACL</name>
<evidence type="ECO:0000256" key="1">
    <source>
        <dbReference type="ARBA" id="ARBA00022759"/>
    </source>
</evidence>
<dbReference type="Proteomes" id="UP001596109">
    <property type="component" value="Unassembled WGS sequence"/>
</dbReference>
<organism evidence="5 6">
    <name type="scientific">Sporosarcina soli</name>
    <dbReference type="NCBI Taxonomy" id="334736"/>
    <lineage>
        <taxon>Bacteria</taxon>
        <taxon>Bacillati</taxon>
        <taxon>Bacillota</taxon>
        <taxon>Bacilli</taxon>
        <taxon>Bacillales</taxon>
        <taxon>Caryophanaceae</taxon>
        <taxon>Sporosarcina</taxon>
    </lineage>
</organism>
<dbReference type="Gene3D" id="3.60.15.10">
    <property type="entry name" value="Ribonuclease Z/Hydroxyacylglutathione hydrolase-like"/>
    <property type="match status" value="1"/>
</dbReference>
<dbReference type="InterPro" id="IPR044094">
    <property type="entry name" value="AtsA-like_MBL-fold"/>
</dbReference>
<evidence type="ECO:0000313" key="6">
    <source>
        <dbReference type="Proteomes" id="UP001596109"/>
    </source>
</evidence>
<dbReference type="Pfam" id="PF12706">
    <property type="entry name" value="Lactamase_B_2"/>
    <property type="match status" value="1"/>
</dbReference>
<accession>A0ABW0TGI3</accession>
<reference evidence="6" key="1">
    <citation type="journal article" date="2019" name="Int. J. Syst. Evol. Microbiol.">
        <title>The Global Catalogue of Microorganisms (GCM) 10K type strain sequencing project: providing services to taxonomists for standard genome sequencing and annotation.</title>
        <authorList>
            <consortium name="The Broad Institute Genomics Platform"/>
            <consortium name="The Broad Institute Genome Sequencing Center for Infectious Disease"/>
            <person name="Wu L."/>
            <person name="Ma J."/>
        </authorList>
    </citation>
    <scope>NUCLEOTIDE SEQUENCE [LARGE SCALE GENOMIC DNA]</scope>
    <source>
        <strain evidence="6">CGMCC 4.1434</strain>
    </source>
</reference>
<proteinExistence type="predicted"/>
<dbReference type="SUPFAM" id="SSF56281">
    <property type="entry name" value="Metallo-hydrolase/oxidoreductase"/>
    <property type="match status" value="1"/>
</dbReference>
<dbReference type="PANTHER" id="PTHR46018:SF2">
    <property type="entry name" value="ZINC PHOSPHODIESTERASE ELAC PROTEIN 1"/>
    <property type="match status" value="1"/>
</dbReference>
<dbReference type="CDD" id="cd07719">
    <property type="entry name" value="arylsulfatase_AtsA-like_MBL-fold"/>
    <property type="match status" value="1"/>
</dbReference>
<dbReference type="InterPro" id="IPR001279">
    <property type="entry name" value="Metallo-B-lactamas"/>
</dbReference>
<keyword evidence="1" id="KW-0255">Endonuclease</keyword>
<dbReference type="EMBL" id="JBHSNO010000001">
    <property type="protein sequence ID" value="MFC5587781.1"/>
    <property type="molecule type" value="Genomic_DNA"/>
</dbReference>
<dbReference type="InterPro" id="IPR036866">
    <property type="entry name" value="RibonucZ/Hydroxyglut_hydro"/>
</dbReference>
<dbReference type="SMART" id="SM00849">
    <property type="entry name" value="Lactamase_B"/>
    <property type="match status" value="1"/>
</dbReference>
<dbReference type="RefSeq" id="WP_381430246.1">
    <property type="nucleotide sequence ID" value="NZ_JBHSNO010000001.1"/>
</dbReference>